<dbReference type="AlphaFoldDB" id="A0A4P9ZV85"/>
<name>A0A4P9ZV85_9FUNG</name>
<evidence type="ECO:0008006" key="4">
    <source>
        <dbReference type="Google" id="ProtNLM"/>
    </source>
</evidence>
<evidence type="ECO:0000313" key="3">
    <source>
        <dbReference type="Proteomes" id="UP000268162"/>
    </source>
</evidence>
<feature type="region of interest" description="Disordered" evidence="1">
    <location>
        <begin position="96"/>
        <end position="125"/>
    </location>
</feature>
<dbReference type="Proteomes" id="UP000268162">
    <property type="component" value="Unassembled WGS sequence"/>
</dbReference>
<sequence length="166" mass="18552">MDAAHQKRELQGALYKYDTCLKSHTIVPIAQLRPAQNCSSWPARHGTEVPHFAACITLLEGPELWVIVGTDGYQENQGQVPEVEVNPSTIDLPRGFGGISPQRCASPDQPDGNDPDISDTKSDPETACYETMEDLLRKYSPEFDLARFAYITRQLEAFRDEQSELP</sequence>
<gene>
    <name evidence="2" type="ORF">BJ085DRAFT_38890</name>
</gene>
<evidence type="ECO:0000256" key="1">
    <source>
        <dbReference type="SAM" id="MobiDB-lite"/>
    </source>
</evidence>
<reference evidence="3" key="1">
    <citation type="journal article" date="2018" name="Nat. Microbiol.">
        <title>Leveraging single-cell genomics to expand the fungal tree of life.</title>
        <authorList>
            <person name="Ahrendt S.R."/>
            <person name="Quandt C.A."/>
            <person name="Ciobanu D."/>
            <person name="Clum A."/>
            <person name="Salamov A."/>
            <person name="Andreopoulos B."/>
            <person name="Cheng J.F."/>
            <person name="Woyke T."/>
            <person name="Pelin A."/>
            <person name="Henrissat B."/>
            <person name="Reynolds N.K."/>
            <person name="Benny G.L."/>
            <person name="Smith M.E."/>
            <person name="James T.Y."/>
            <person name="Grigoriev I.V."/>
        </authorList>
    </citation>
    <scope>NUCLEOTIDE SEQUENCE [LARGE SCALE GENOMIC DNA]</scope>
    <source>
        <strain evidence="3">RSA 468</strain>
    </source>
</reference>
<accession>A0A4P9ZV85</accession>
<proteinExistence type="predicted"/>
<evidence type="ECO:0000313" key="2">
    <source>
        <dbReference type="EMBL" id="RKP37487.1"/>
    </source>
</evidence>
<protein>
    <recommendedName>
        <fullName evidence="4">GSKIP domain-containing protein</fullName>
    </recommendedName>
</protein>
<dbReference type="EMBL" id="ML002488">
    <property type="protein sequence ID" value="RKP37487.1"/>
    <property type="molecule type" value="Genomic_DNA"/>
</dbReference>
<organism evidence="2 3">
    <name type="scientific">Dimargaris cristalligena</name>
    <dbReference type="NCBI Taxonomy" id="215637"/>
    <lineage>
        <taxon>Eukaryota</taxon>
        <taxon>Fungi</taxon>
        <taxon>Fungi incertae sedis</taxon>
        <taxon>Zoopagomycota</taxon>
        <taxon>Kickxellomycotina</taxon>
        <taxon>Dimargaritomycetes</taxon>
        <taxon>Dimargaritales</taxon>
        <taxon>Dimargaritaceae</taxon>
        <taxon>Dimargaris</taxon>
    </lineage>
</organism>
<dbReference type="SUPFAM" id="SSF103107">
    <property type="entry name" value="Hypothetical protein c14orf129, hspc210"/>
    <property type="match status" value="1"/>
</dbReference>
<dbReference type="InterPro" id="IPR023231">
    <property type="entry name" value="GSKIP_dom_sf"/>
</dbReference>
<keyword evidence="3" id="KW-1185">Reference proteome</keyword>